<protein>
    <recommendedName>
        <fullName evidence="4">DUF3617 family protein</fullName>
    </recommendedName>
</protein>
<feature type="chain" id="PRO_5026073947" description="DUF3617 family protein" evidence="1">
    <location>
        <begin position="27"/>
        <end position="142"/>
    </location>
</feature>
<evidence type="ECO:0000256" key="1">
    <source>
        <dbReference type="SAM" id="SignalP"/>
    </source>
</evidence>
<evidence type="ECO:0000313" key="2">
    <source>
        <dbReference type="EMBL" id="QHC51188.1"/>
    </source>
</evidence>
<gene>
    <name evidence="2" type="ORF">EKK97_18585</name>
</gene>
<dbReference type="OrthoDB" id="6164713at2"/>
<dbReference type="RefSeq" id="WP_159554182.1">
    <property type="nucleotide sequence ID" value="NZ_CP035042.1"/>
</dbReference>
<evidence type="ECO:0008006" key="4">
    <source>
        <dbReference type="Google" id="ProtNLM"/>
    </source>
</evidence>
<keyword evidence="1" id="KW-0732">Signal</keyword>
<dbReference type="AlphaFoldDB" id="A0A6I6SKG2"/>
<dbReference type="Proteomes" id="UP000464013">
    <property type="component" value="Chromosome"/>
</dbReference>
<proteinExistence type="predicted"/>
<dbReference type="EMBL" id="CP035042">
    <property type="protein sequence ID" value="QHC51188.1"/>
    <property type="molecule type" value="Genomic_DNA"/>
</dbReference>
<dbReference type="KEGG" id="htx:EKK97_18585"/>
<feature type="signal peptide" evidence="1">
    <location>
        <begin position="1"/>
        <end position="26"/>
    </location>
</feature>
<organism evidence="2 3">
    <name type="scientific">Billgrantia tianxiuensis</name>
    <dbReference type="NCBI Taxonomy" id="2497861"/>
    <lineage>
        <taxon>Bacteria</taxon>
        <taxon>Pseudomonadati</taxon>
        <taxon>Pseudomonadota</taxon>
        <taxon>Gammaproteobacteria</taxon>
        <taxon>Oceanospirillales</taxon>
        <taxon>Halomonadaceae</taxon>
        <taxon>Billgrantia</taxon>
    </lineage>
</organism>
<reference evidence="2 3" key="1">
    <citation type="submission" date="2019-01" db="EMBL/GenBank/DDBJ databases">
        <title>Complete genome of a denitifying bacterium Halomons sp. BC-M4-5.</title>
        <authorList>
            <person name="Wang L."/>
            <person name="Shao Z."/>
        </authorList>
    </citation>
    <scope>NUCLEOTIDE SEQUENCE [LARGE SCALE GENOMIC DNA]</scope>
    <source>
        <strain evidence="2 3">BC-M4-5</strain>
    </source>
</reference>
<accession>A0A6I6SKG2</accession>
<keyword evidence="3" id="KW-1185">Reference proteome</keyword>
<evidence type="ECO:0000313" key="3">
    <source>
        <dbReference type="Proteomes" id="UP000464013"/>
    </source>
</evidence>
<sequence>MELRHYGWMALCAAVGLVGFGGHVHAQDDTDPALEDAVAYAGRWATEPALCAEGGDEDRAITLGPSRFEGTEASCDMTVTEEGANAWVAELDCPPDDMATDESIRMSLEQEDEEGDGEVLTLTYLDREDHEVTLMRCPGPGE</sequence>
<name>A0A6I6SKG2_9GAMM</name>